<name>A0AA36MYM5_9DINO</name>
<dbReference type="PROSITE" id="PS50234">
    <property type="entry name" value="VWFA"/>
    <property type="match status" value="1"/>
</dbReference>
<dbReference type="AlphaFoldDB" id="A0AA36MYM5"/>
<dbReference type="InterPro" id="IPR040442">
    <property type="entry name" value="Pyrv_kinase-like_dom_sf"/>
</dbReference>
<feature type="domain" description="VWFA" evidence="1">
    <location>
        <begin position="71"/>
        <end position="220"/>
    </location>
</feature>
<organism evidence="2 3">
    <name type="scientific">Effrenium voratum</name>
    <dbReference type="NCBI Taxonomy" id="2562239"/>
    <lineage>
        <taxon>Eukaryota</taxon>
        <taxon>Sar</taxon>
        <taxon>Alveolata</taxon>
        <taxon>Dinophyceae</taxon>
        <taxon>Suessiales</taxon>
        <taxon>Symbiodiniaceae</taxon>
        <taxon>Effrenium</taxon>
    </lineage>
</organism>
<protein>
    <recommendedName>
        <fullName evidence="1">VWFA domain-containing protein</fullName>
    </recommendedName>
</protein>
<dbReference type="Gene3D" id="3.20.20.60">
    <property type="entry name" value="Phosphoenolpyruvate-binding domains"/>
    <property type="match status" value="1"/>
</dbReference>
<sequence length="619" mass="66390">MAQISAAEAKAELQRAAKAVREMLKLGWEMTPARNARLLMALQKAEAESGRQVTLARFCAALLQMLEGRPQVVFVLDVSGAKGSCEDELNSAVTSLARCFSKHTSGASFSVVGYSPAEVLQEPGEVSALEPTLARAAAAAAAKPQAGQALREAKKLLRQDKGEDRPQAVLHITVAPESSKEAQKAMKVLDALGTTVLGLGIGSVKAGVRISRSRRLATESYRTGVARETGPESPAARLRALLAERRLVVMPCCYDGLSARLVEQAGFELTFMTGFGVSAKNGFADCQLVSYQEMLDSAFQICGALDRICCIGDGDTGYGNAVNVKRTVKGYAQAGMAGIMIEDQVAPKRCGHTQGTTVVPRQEALARVKAACDARDEGARDICIMARTDARATLGLEEALERCRAFQELGADITFLEAPRSEEEMARYCREVPGHKMVNMLPSGKTPMLSHERLEELGFAIAAYPLTLLSAGIKAQQAALQGLKRTGSAEPQLELDFGALKEVVGFSAYYREAPSIASLGSAKRRAAAFPEGVQCRMMPCQVDSLMKLSSPGLAFKAWGPSGLPGLRWVAFDGRLKLPRQVDASQVQGFLQDAQQEVQRILEASQAQDPEEILKLLDGP</sequence>
<dbReference type="InterPro" id="IPR036465">
    <property type="entry name" value="vWFA_dom_sf"/>
</dbReference>
<proteinExistence type="predicted"/>
<keyword evidence="3" id="KW-1185">Reference proteome</keyword>
<evidence type="ECO:0000313" key="3">
    <source>
        <dbReference type="Proteomes" id="UP001178507"/>
    </source>
</evidence>
<dbReference type="InterPro" id="IPR039556">
    <property type="entry name" value="ICL/PEPM"/>
</dbReference>
<dbReference type="SUPFAM" id="SSF53300">
    <property type="entry name" value="vWA-like"/>
    <property type="match status" value="1"/>
</dbReference>
<accession>A0AA36MYM5</accession>
<dbReference type="CDD" id="cd00377">
    <property type="entry name" value="ICL_PEPM"/>
    <property type="match status" value="1"/>
</dbReference>
<dbReference type="GO" id="GO:0003824">
    <property type="term" value="F:catalytic activity"/>
    <property type="evidence" value="ECO:0007669"/>
    <property type="project" value="InterPro"/>
</dbReference>
<comment type="caution">
    <text evidence="2">The sequence shown here is derived from an EMBL/GenBank/DDBJ whole genome shotgun (WGS) entry which is preliminary data.</text>
</comment>
<dbReference type="InterPro" id="IPR015813">
    <property type="entry name" value="Pyrv/PenolPyrv_kinase-like_dom"/>
</dbReference>
<evidence type="ECO:0000259" key="1">
    <source>
        <dbReference type="PROSITE" id="PS50234"/>
    </source>
</evidence>
<dbReference type="SUPFAM" id="SSF51621">
    <property type="entry name" value="Phosphoenolpyruvate/pyruvate domain"/>
    <property type="match status" value="1"/>
</dbReference>
<dbReference type="Proteomes" id="UP001178507">
    <property type="component" value="Unassembled WGS sequence"/>
</dbReference>
<dbReference type="PANTHER" id="PTHR42905">
    <property type="entry name" value="PHOSPHOENOLPYRUVATE CARBOXYLASE"/>
    <property type="match status" value="1"/>
</dbReference>
<dbReference type="PANTHER" id="PTHR42905:SF2">
    <property type="entry name" value="PHOSPHOENOLPYRUVATE CARBOXYLASE FAMILY PROTEIN"/>
    <property type="match status" value="1"/>
</dbReference>
<dbReference type="InterPro" id="IPR002035">
    <property type="entry name" value="VWF_A"/>
</dbReference>
<evidence type="ECO:0000313" key="2">
    <source>
        <dbReference type="EMBL" id="CAJ1388320.1"/>
    </source>
</evidence>
<reference evidence="2" key="1">
    <citation type="submission" date="2023-08" db="EMBL/GenBank/DDBJ databases">
        <authorList>
            <person name="Chen Y."/>
            <person name="Shah S."/>
            <person name="Dougan E. K."/>
            <person name="Thang M."/>
            <person name="Chan C."/>
        </authorList>
    </citation>
    <scope>NUCLEOTIDE SEQUENCE</scope>
</reference>
<dbReference type="EMBL" id="CAUJNA010001668">
    <property type="protein sequence ID" value="CAJ1388320.1"/>
    <property type="molecule type" value="Genomic_DNA"/>
</dbReference>
<dbReference type="Pfam" id="PF13714">
    <property type="entry name" value="PEP_mutase"/>
    <property type="match status" value="1"/>
</dbReference>
<gene>
    <name evidence="2" type="ORF">EVOR1521_LOCUS14216</name>
</gene>
<dbReference type="Gene3D" id="3.40.50.410">
    <property type="entry name" value="von Willebrand factor, type A domain"/>
    <property type="match status" value="1"/>
</dbReference>